<dbReference type="RefSeq" id="WP_184073435.1">
    <property type="nucleotide sequence ID" value="NZ_JACHDS010000001.1"/>
</dbReference>
<comment type="caution">
    <text evidence="1">The sequence shown here is derived from an EMBL/GenBank/DDBJ whole genome shotgun (WGS) entry which is preliminary data.</text>
</comment>
<proteinExistence type="predicted"/>
<dbReference type="EMBL" id="JACHDS010000001">
    <property type="protein sequence ID" value="MBB6170652.1"/>
    <property type="molecule type" value="Genomic_DNA"/>
</dbReference>
<sequence>METAMQKYSQLSSRSDFDARNSDTGASFIEYSAVGLVISVMTVAVISTTDLGDQVTSGLTRAICQAFGGDNCDNIKVADKDYQPEHCMTGSNAVSTTHGGAVAVNVDGGFTIIEKEKSDGTVEVSLVRSVGVGADAPLPTDWGVNFKGLVDVEASIGAGLEGEGGYQQTWTFDNASDAAAFKDDVSRAMNMEGISEDSGAFGGLGSQLSGAAKGIFEDEEIDLPKADREAGVIEVGGKVEGGAGVSLGNTQRKIGESKEDHAARKKASTGIDLVELLSGDAKGKVTASQEVDNENNTVSDTVGFKFEQSGEVGEHMPESIISEDAAANTLDSTQIKTTYDRDTEELVGLEIQIVAVDEDNDDYRVNTTDLQVTDENRDTVMEWMEQGEPLMVLEFMSTTGQPKDVASHPDDDPRISDFDRLLHEEGTYSTVGYDRESGGEDWDGSVTLFGQDVGLSTGWDSESLEVSDARYLGAPNEDGKRELIEYEDCTS</sequence>
<gene>
    <name evidence="1" type="ORF">HNR23_000712</name>
</gene>
<name>A0A7W9YEK8_9ACTN</name>
<evidence type="ECO:0000313" key="1">
    <source>
        <dbReference type="EMBL" id="MBB6170652.1"/>
    </source>
</evidence>
<dbReference type="Proteomes" id="UP000546642">
    <property type="component" value="Unassembled WGS sequence"/>
</dbReference>
<organism evidence="1 2">
    <name type="scientific">Nocardiopsis mwathae</name>
    <dbReference type="NCBI Taxonomy" id="1472723"/>
    <lineage>
        <taxon>Bacteria</taxon>
        <taxon>Bacillati</taxon>
        <taxon>Actinomycetota</taxon>
        <taxon>Actinomycetes</taxon>
        <taxon>Streptosporangiales</taxon>
        <taxon>Nocardiopsidaceae</taxon>
        <taxon>Nocardiopsis</taxon>
    </lineage>
</organism>
<accession>A0A7W9YEK8</accession>
<dbReference type="AlphaFoldDB" id="A0A7W9YEK8"/>
<keyword evidence="2" id="KW-1185">Reference proteome</keyword>
<evidence type="ECO:0000313" key="2">
    <source>
        <dbReference type="Proteomes" id="UP000546642"/>
    </source>
</evidence>
<protein>
    <submittedName>
        <fullName evidence="1">Flp pilus assembly pilin Flp</fullName>
    </submittedName>
</protein>
<reference evidence="1 2" key="1">
    <citation type="submission" date="2020-08" db="EMBL/GenBank/DDBJ databases">
        <title>Sequencing the genomes of 1000 actinobacteria strains.</title>
        <authorList>
            <person name="Klenk H.-P."/>
        </authorList>
    </citation>
    <scope>NUCLEOTIDE SEQUENCE [LARGE SCALE GENOMIC DNA]</scope>
    <source>
        <strain evidence="1 2">DSM 46659</strain>
    </source>
</reference>